<dbReference type="RefSeq" id="WP_066877964.1">
    <property type="nucleotide sequence ID" value="NZ_LNQB01000090.1"/>
</dbReference>
<name>A0A178XXK4_SINSA</name>
<dbReference type="OrthoDB" id="9803143at2"/>
<dbReference type="PANTHER" id="PTHR30154">
    <property type="entry name" value="LEUCINE-RESPONSIVE REGULATORY PROTEIN"/>
    <property type="match status" value="1"/>
</dbReference>
<dbReference type="CDD" id="cd00090">
    <property type="entry name" value="HTH_ARSR"/>
    <property type="match status" value="1"/>
</dbReference>
<evidence type="ECO:0000259" key="4">
    <source>
        <dbReference type="PROSITE" id="PS50956"/>
    </source>
</evidence>
<dbReference type="PROSITE" id="PS00519">
    <property type="entry name" value="HTH_ASNC_1"/>
    <property type="match status" value="1"/>
</dbReference>
<comment type="caution">
    <text evidence="5">The sequence shown here is derived from an EMBL/GenBank/DDBJ whole genome shotgun (WGS) entry which is preliminary data.</text>
</comment>
<dbReference type="AlphaFoldDB" id="A0A178XXK4"/>
<dbReference type="InterPro" id="IPR036388">
    <property type="entry name" value="WH-like_DNA-bd_sf"/>
</dbReference>
<reference evidence="5 6" key="1">
    <citation type="submission" date="2015-11" db="EMBL/GenBank/DDBJ databases">
        <title>Ensifer anhuiense sp. nov., an effective nitrogen fixation bacterium with Glycine soja.</title>
        <authorList>
            <person name="Yan H."/>
            <person name="Chen W."/>
        </authorList>
    </citation>
    <scope>NUCLEOTIDE SEQUENCE [LARGE SCALE GENOMIC DNA]</scope>
    <source>
        <strain evidence="5 6">LMG 7837</strain>
    </source>
</reference>
<dbReference type="GO" id="GO:0006355">
    <property type="term" value="P:regulation of DNA-templated transcription"/>
    <property type="evidence" value="ECO:0007669"/>
    <property type="project" value="UniProtKB-ARBA"/>
</dbReference>
<evidence type="ECO:0000256" key="3">
    <source>
        <dbReference type="ARBA" id="ARBA00023163"/>
    </source>
</evidence>
<evidence type="ECO:0000313" key="5">
    <source>
        <dbReference type="EMBL" id="OAP39562.1"/>
    </source>
</evidence>
<dbReference type="InterPro" id="IPR036390">
    <property type="entry name" value="WH_DNA-bd_sf"/>
</dbReference>
<dbReference type="Pfam" id="PF01037">
    <property type="entry name" value="AsnC_trans_reg"/>
    <property type="match status" value="1"/>
</dbReference>
<gene>
    <name evidence="5" type="ORF">ATB98_27425</name>
</gene>
<accession>A0A178XXK4</accession>
<dbReference type="Pfam" id="PF13412">
    <property type="entry name" value="HTH_24"/>
    <property type="match status" value="1"/>
</dbReference>
<sequence>MKLDRIDVKILSELQKNGRITYVELAELVNLSVTPCLVRVKKLQAEGYIGGYSAMINMGKLGQVLTVFTEITLRNHRQADIARFMSAIQNIEQVIECHVVSGDYDYLVKFVASSIGEYQSLMERLLEMDIGIEKYFSFVVLKSPITKYHMPLTNLFDI</sequence>
<dbReference type="STRING" id="36856.ATB98_27425"/>
<keyword evidence="2" id="KW-0238">DNA-binding</keyword>
<dbReference type="InterPro" id="IPR011008">
    <property type="entry name" value="Dimeric_a/b-barrel"/>
</dbReference>
<evidence type="ECO:0000256" key="2">
    <source>
        <dbReference type="ARBA" id="ARBA00023125"/>
    </source>
</evidence>
<dbReference type="InterPro" id="IPR019885">
    <property type="entry name" value="Tscrpt_reg_HTH_AsnC-type_CS"/>
</dbReference>
<keyword evidence="6" id="KW-1185">Reference proteome</keyword>
<keyword evidence="1" id="KW-0805">Transcription regulation</keyword>
<proteinExistence type="predicted"/>
<dbReference type="InterPro" id="IPR019888">
    <property type="entry name" value="Tscrpt_reg_AsnC-like"/>
</dbReference>
<dbReference type="InterPro" id="IPR000485">
    <property type="entry name" value="AsnC-type_HTH_dom"/>
</dbReference>
<dbReference type="GO" id="GO:0043565">
    <property type="term" value="F:sequence-specific DNA binding"/>
    <property type="evidence" value="ECO:0007669"/>
    <property type="project" value="InterPro"/>
</dbReference>
<dbReference type="GO" id="GO:0005829">
    <property type="term" value="C:cytosol"/>
    <property type="evidence" value="ECO:0007669"/>
    <property type="project" value="TreeGrafter"/>
</dbReference>
<keyword evidence="3" id="KW-0804">Transcription</keyword>
<dbReference type="GO" id="GO:0043200">
    <property type="term" value="P:response to amino acid"/>
    <property type="evidence" value="ECO:0007669"/>
    <property type="project" value="TreeGrafter"/>
</dbReference>
<dbReference type="SMART" id="SM00344">
    <property type="entry name" value="HTH_ASNC"/>
    <property type="match status" value="1"/>
</dbReference>
<feature type="domain" description="HTH asnC-type" evidence="4">
    <location>
        <begin position="3"/>
        <end position="64"/>
    </location>
</feature>
<evidence type="ECO:0000313" key="6">
    <source>
        <dbReference type="Proteomes" id="UP000078507"/>
    </source>
</evidence>
<dbReference type="PANTHER" id="PTHR30154:SF34">
    <property type="entry name" value="TRANSCRIPTIONAL REGULATOR AZLB"/>
    <property type="match status" value="1"/>
</dbReference>
<organism evidence="5 6">
    <name type="scientific">Sinorhizobium saheli</name>
    <dbReference type="NCBI Taxonomy" id="36856"/>
    <lineage>
        <taxon>Bacteria</taxon>
        <taxon>Pseudomonadati</taxon>
        <taxon>Pseudomonadota</taxon>
        <taxon>Alphaproteobacteria</taxon>
        <taxon>Hyphomicrobiales</taxon>
        <taxon>Rhizobiaceae</taxon>
        <taxon>Sinorhizobium/Ensifer group</taxon>
        <taxon>Sinorhizobium</taxon>
    </lineage>
</organism>
<evidence type="ECO:0000256" key="1">
    <source>
        <dbReference type="ARBA" id="ARBA00023015"/>
    </source>
</evidence>
<dbReference type="SUPFAM" id="SSF46785">
    <property type="entry name" value="Winged helix' DNA-binding domain"/>
    <property type="match status" value="1"/>
</dbReference>
<dbReference type="PRINTS" id="PR00033">
    <property type="entry name" value="HTHASNC"/>
</dbReference>
<dbReference type="SUPFAM" id="SSF54909">
    <property type="entry name" value="Dimeric alpha+beta barrel"/>
    <property type="match status" value="1"/>
</dbReference>
<dbReference type="InterPro" id="IPR019887">
    <property type="entry name" value="Tscrpt_reg_AsnC/Lrp_C"/>
</dbReference>
<dbReference type="InterPro" id="IPR011991">
    <property type="entry name" value="ArsR-like_HTH"/>
</dbReference>
<dbReference type="Proteomes" id="UP000078507">
    <property type="component" value="Unassembled WGS sequence"/>
</dbReference>
<dbReference type="EMBL" id="LNQB01000090">
    <property type="protein sequence ID" value="OAP39562.1"/>
    <property type="molecule type" value="Genomic_DNA"/>
</dbReference>
<protein>
    <submittedName>
        <fullName evidence="5">AsnC family transcriptional regulator</fullName>
    </submittedName>
</protein>
<dbReference type="Gene3D" id="1.10.10.10">
    <property type="entry name" value="Winged helix-like DNA-binding domain superfamily/Winged helix DNA-binding domain"/>
    <property type="match status" value="1"/>
</dbReference>
<dbReference type="PROSITE" id="PS50956">
    <property type="entry name" value="HTH_ASNC_2"/>
    <property type="match status" value="1"/>
</dbReference>
<dbReference type="Gene3D" id="3.30.70.920">
    <property type="match status" value="1"/>
</dbReference>